<dbReference type="GO" id="GO:0006422">
    <property type="term" value="P:aspartyl-tRNA aminoacylation"/>
    <property type="evidence" value="ECO:0000318"/>
    <property type="project" value="GO_Central"/>
</dbReference>
<evidence type="ECO:0000256" key="4">
    <source>
        <dbReference type="ARBA" id="ARBA00022490"/>
    </source>
</evidence>
<dbReference type="GO" id="GO:0017101">
    <property type="term" value="C:aminoacyl-tRNA synthetase multienzyme complex"/>
    <property type="evidence" value="ECO:0000318"/>
    <property type="project" value="GO_Central"/>
</dbReference>
<dbReference type="NCBIfam" id="TIGR00458">
    <property type="entry name" value="aspS_nondisc"/>
    <property type="match status" value="1"/>
</dbReference>
<dbReference type="InterPro" id="IPR002312">
    <property type="entry name" value="Asp/Asn-tRNA-synth_IIb"/>
</dbReference>
<reference evidence="13 14" key="1">
    <citation type="journal article" date="2010" name="Nature">
        <title>Genome sequencing and analysis of the model grass Brachypodium distachyon.</title>
        <authorList>
            <consortium name="International Brachypodium Initiative"/>
        </authorList>
    </citation>
    <scope>NUCLEOTIDE SEQUENCE [LARGE SCALE GENOMIC DNA]</scope>
    <source>
        <strain evidence="13 14">Bd21</strain>
    </source>
</reference>
<evidence type="ECO:0000256" key="2">
    <source>
        <dbReference type="ARBA" id="ARBA00005312"/>
    </source>
</evidence>
<evidence type="ECO:0000313" key="15">
    <source>
        <dbReference type="Proteomes" id="UP000008810"/>
    </source>
</evidence>
<sequence>MNFCLLFPPAVAAAGNNKMSSQPGQEAPPSAADFSAATISKKALKKDARNAEKAAKNEEQALQPAAAAEDPFAENYGDVLPGEILPKAISGEPWTKVGHLDEAAVGRSVLIRARAHTIRPVGRKMAFVVLRQGMSTVQCVLVVSADAGISAQMVRFAASLPKESVVAVEGVVSLPKEDLKSATQEVEIQVRKLYCIDRADPNLPITVEDAARSESEFVRAEQTGEKLVRVGQDTRLNHRVIDLRTPANQAIFRVQYELENKFREYLSSNDFIGIHTPKLISGSSEGGAAVFKLEYNGQPACLAQSPQLHKQLAICGGFRGVFEVGPVFRAENSNTHRHLCEFVGLDAEMEIMENYFEVCDIVDGLFVELFKHLNDKCKKELQTINRQFPFEPLKYLDKTLRLSYEEGITMLKEAGTEIEHMGDLNTEAEKKLGRLVREKYDTDFFILYQYPLAVRPFYTMPCYENPLYSNSFDVFLRGEEIISGAQRIHDPELLAKRAVECGIEKSSIESYVRSFSYGTPPHGGFGVGLERVVMLFCALNNIRKTSLFPRDPQRLVP</sequence>
<evidence type="ECO:0000256" key="1">
    <source>
        <dbReference type="ARBA" id="ARBA00004496"/>
    </source>
</evidence>
<dbReference type="PROSITE" id="PS50862">
    <property type="entry name" value="AA_TRNA_LIGASE_II"/>
    <property type="match status" value="1"/>
</dbReference>
<accession>A0A0Q3EJX8</accession>
<dbReference type="SUPFAM" id="SSF55681">
    <property type="entry name" value="Class II aaRS and biotin synthetases"/>
    <property type="match status" value="1"/>
</dbReference>
<protein>
    <recommendedName>
        <fullName evidence="3">aspartate--tRNA ligase</fullName>
        <ecNumber evidence="3">6.1.1.12</ecNumber>
    </recommendedName>
    <alternativeName>
        <fullName evidence="10">Aspartyl-tRNA synthetase</fullName>
    </alternativeName>
</protein>
<dbReference type="CDD" id="cd00776">
    <property type="entry name" value="AsxRS_core"/>
    <property type="match status" value="1"/>
</dbReference>
<dbReference type="FunFam" id="2.40.50.140:FF:000132">
    <property type="entry name" value="Aspartyl-tRNA synthetase, cytoplasmic"/>
    <property type="match status" value="1"/>
</dbReference>
<dbReference type="InterPro" id="IPR004523">
    <property type="entry name" value="Asp-tRNA_synthase_2"/>
</dbReference>
<evidence type="ECO:0000313" key="14">
    <source>
        <dbReference type="EnsemblPlants" id="KQJ86708"/>
    </source>
</evidence>
<evidence type="ECO:0000256" key="9">
    <source>
        <dbReference type="ARBA" id="ARBA00023146"/>
    </source>
</evidence>
<proteinExistence type="inferred from homology"/>
<dbReference type="InterPro" id="IPR004365">
    <property type="entry name" value="NA-bd_OB_tRNA"/>
</dbReference>
<comment type="catalytic activity">
    <reaction evidence="11">
        <text>tRNA(Asp) + L-aspartate + ATP = L-aspartyl-tRNA(Asp) + AMP + diphosphate</text>
        <dbReference type="Rhea" id="RHEA:19649"/>
        <dbReference type="Rhea" id="RHEA-COMP:9660"/>
        <dbReference type="Rhea" id="RHEA-COMP:9678"/>
        <dbReference type="ChEBI" id="CHEBI:29991"/>
        <dbReference type="ChEBI" id="CHEBI:30616"/>
        <dbReference type="ChEBI" id="CHEBI:33019"/>
        <dbReference type="ChEBI" id="CHEBI:78442"/>
        <dbReference type="ChEBI" id="CHEBI:78516"/>
        <dbReference type="ChEBI" id="CHEBI:456215"/>
        <dbReference type="EC" id="6.1.1.12"/>
    </reaction>
</comment>
<dbReference type="Pfam" id="PF01336">
    <property type="entry name" value="tRNA_anti-codon"/>
    <property type="match status" value="1"/>
</dbReference>
<feature type="domain" description="Aminoacyl-transfer RNA synthetases class-II family profile" evidence="12">
    <location>
        <begin position="252"/>
        <end position="557"/>
    </location>
</feature>
<dbReference type="CDD" id="cd04320">
    <property type="entry name" value="AspRS_cyto_N"/>
    <property type="match status" value="1"/>
</dbReference>
<dbReference type="OrthoDB" id="372395at2759"/>
<keyword evidence="7" id="KW-0067">ATP-binding</keyword>
<dbReference type="GO" id="GO:0003723">
    <property type="term" value="F:RNA binding"/>
    <property type="evidence" value="ECO:0000318"/>
    <property type="project" value="GO_Central"/>
</dbReference>
<organism evidence="13">
    <name type="scientific">Brachypodium distachyon</name>
    <name type="common">Purple false brome</name>
    <name type="synonym">Trachynia distachya</name>
    <dbReference type="NCBI Taxonomy" id="15368"/>
    <lineage>
        <taxon>Eukaryota</taxon>
        <taxon>Viridiplantae</taxon>
        <taxon>Streptophyta</taxon>
        <taxon>Embryophyta</taxon>
        <taxon>Tracheophyta</taxon>
        <taxon>Spermatophyta</taxon>
        <taxon>Magnoliopsida</taxon>
        <taxon>Liliopsida</taxon>
        <taxon>Poales</taxon>
        <taxon>Poaceae</taxon>
        <taxon>BOP clade</taxon>
        <taxon>Pooideae</taxon>
        <taxon>Stipodae</taxon>
        <taxon>Brachypodieae</taxon>
        <taxon>Brachypodium</taxon>
    </lineage>
</organism>
<dbReference type="GO" id="GO:0005524">
    <property type="term" value="F:ATP binding"/>
    <property type="evidence" value="ECO:0007669"/>
    <property type="project" value="UniProtKB-KW"/>
</dbReference>
<evidence type="ECO:0000256" key="6">
    <source>
        <dbReference type="ARBA" id="ARBA00022741"/>
    </source>
</evidence>
<keyword evidence="6" id="KW-0547">Nucleotide-binding</keyword>
<evidence type="ECO:0000256" key="8">
    <source>
        <dbReference type="ARBA" id="ARBA00022917"/>
    </source>
</evidence>
<dbReference type="Gene3D" id="2.40.50.140">
    <property type="entry name" value="Nucleic acid-binding proteins"/>
    <property type="match status" value="1"/>
</dbReference>
<dbReference type="GeneID" id="100832171"/>
<evidence type="ECO:0000259" key="12">
    <source>
        <dbReference type="PROSITE" id="PS50862"/>
    </source>
</evidence>
<reference evidence="13" key="2">
    <citation type="submission" date="2017-06" db="EMBL/GenBank/DDBJ databases">
        <title>WGS assembly of Brachypodium distachyon.</title>
        <authorList>
            <consortium name="The International Brachypodium Initiative"/>
            <person name="Lucas S."/>
            <person name="Harmon-Smith M."/>
            <person name="Lail K."/>
            <person name="Tice H."/>
            <person name="Grimwood J."/>
            <person name="Bruce D."/>
            <person name="Barry K."/>
            <person name="Shu S."/>
            <person name="Lindquist E."/>
            <person name="Wang M."/>
            <person name="Pitluck S."/>
            <person name="Vogel J.P."/>
            <person name="Garvin D.F."/>
            <person name="Mockler T.C."/>
            <person name="Schmutz J."/>
            <person name="Rokhsar D."/>
            <person name="Bevan M.W."/>
        </authorList>
    </citation>
    <scope>NUCLEOTIDE SEQUENCE</scope>
    <source>
        <strain evidence="13">Bd21</strain>
    </source>
</reference>
<name>A0A0Q3EJX8_BRADI</name>
<dbReference type="Proteomes" id="UP000008810">
    <property type="component" value="Chromosome 4"/>
</dbReference>
<keyword evidence="8" id="KW-0648">Protein biosynthesis</keyword>
<dbReference type="SUPFAM" id="SSF50249">
    <property type="entry name" value="Nucleic acid-binding proteins"/>
    <property type="match status" value="1"/>
</dbReference>
<evidence type="ECO:0000256" key="11">
    <source>
        <dbReference type="ARBA" id="ARBA00047904"/>
    </source>
</evidence>
<dbReference type="PANTHER" id="PTHR43450:SF5">
    <property type="entry name" value="ASPARTATE--TRNA LIGASE"/>
    <property type="match status" value="1"/>
</dbReference>
<evidence type="ECO:0000313" key="13">
    <source>
        <dbReference type="EMBL" id="KQJ86708.1"/>
    </source>
</evidence>
<evidence type="ECO:0000256" key="3">
    <source>
        <dbReference type="ARBA" id="ARBA00012841"/>
    </source>
</evidence>
<keyword evidence="15" id="KW-1185">Reference proteome</keyword>
<dbReference type="NCBIfam" id="NF003483">
    <property type="entry name" value="PRK05159.1"/>
    <property type="match status" value="1"/>
</dbReference>
<keyword evidence="4" id="KW-0963">Cytoplasm</keyword>
<dbReference type="EnsemblPlants" id="KQJ86708">
    <property type="protein sequence ID" value="KQJ86708"/>
    <property type="gene ID" value="BRADI_4g07267v3"/>
</dbReference>
<evidence type="ECO:0000256" key="5">
    <source>
        <dbReference type="ARBA" id="ARBA00022598"/>
    </source>
</evidence>
<dbReference type="STRING" id="15368.A0A0Q3EJX8"/>
<gene>
    <name evidence="14" type="primary">LOC100832171</name>
    <name evidence="13" type="ORF">BRADI_4g07267v3</name>
</gene>
<dbReference type="GO" id="GO:0005829">
    <property type="term" value="C:cytosol"/>
    <property type="evidence" value="ECO:0000318"/>
    <property type="project" value="GO_Central"/>
</dbReference>
<keyword evidence="5" id="KW-0436">Ligase</keyword>
<dbReference type="EC" id="6.1.1.12" evidence="3"/>
<evidence type="ECO:0000256" key="10">
    <source>
        <dbReference type="ARBA" id="ARBA00033155"/>
    </source>
</evidence>
<dbReference type="InterPro" id="IPR006195">
    <property type="entry name" value="aa-tRNA-synth_II"/>
</dbReference>
<reference evidence="14" key="3">
    <citation type="submission" date="2018-08" db="UniProtKB">
        <authorList>
            <consortium name="EnsemblPlants"/>
        </authorList>
    </citation>
    <scope>IDENTIFICATION</scope>
    <source>
        <strain evidence="14">cv. Bd21</strain>
    </source>
</reference>
<dbReference type="Pfam" id="PF00152">
    <property type="entry name" value="tRNA-synt_2"/>
    <property type="match status" value="1"/>
</dbReference>
<dbReference type="RefSeq" id="XP_003575513.2">
    <property type="nucleotide sequence ID" value="XM_003575465.4"/>
</dbReference>
<dbReference type="EMBL" id="CM000883">
    <property type="protein sequence ID" value="KQJ86708.1"/>
    <property type="molecule type" value="Genomic_DNA"/>
</dbReference>
<dbReference type="InterPro" id="IPR012340">
    <property type="entry name" value="NA-bd_OB-fold"/>
</dbReference>
<keyword evidence="9" id="KW-0030">Aminoacyl-tRNA synthetase</keyword>
<dbReference type="GO" id="GO:0004815">
    <property type="term" value="F:aspartate-tRNA ligase activity"/>
    <property type="evidence" value="ECO:0000318"/>
    <property type="project" value="GO_Central"/>
</dbReference>
<dbReference type="PANTHER" id="PTHR43450">
    <property type="entry name" value="ASPARTYL-TRNA SYNTHETASE"/>
    <property type="match status" value="1"/>
</dbReference>
<dbReference type="ExpressionAtlas" id="A0A0Q3EJX8">
    <property type="expression patterns" value="differential"/>
</dbReference>
<evidence type="ECO:0000256" key="7">
    <source>
        <dbReference type="ARBA" id="ARBA00022840"/>
    </source>
</evidence>
<comment type="subcellular location">
    <subcellularLocation>
        <location evidence="1">Cytoplasm</location>
    </subcellularLocation>
</comment>
<dbReference type="InterPro" id="IPR045864">
    <property type="entry name" value="aa-tRNA-synth_II/BPL/LPL"/>
</dbReference>
<dbReference type="InterPro" id="IPR004364">
    <property type="entry name" value="Aa-tRNA-synt_II"/>
</dbReference>
<dbReference type="AlphaFoldDB" id="A0A0Q3EJX8"/>
<dbReference type="PRINTS" id="PR01042">
    <property type="entry name" value="TRNASYNTHASP"/>
</dbReference>
<dbReference type="FunFam" id="3.30.930.10:FF:000013">
    <property type="entry name" value="Aspartate--tRNA ligase, cytoplasmic"/>
    <property type="match status" value="1"/>
</dbReference>
<dbReference type="KEGG" id="bdi:100832171"/>
<dbReference type="HAMAP" id="MF_02075">
    <property type="entry name" value="Asp_tRNA_synth_type2"/>
    <property type="match status" value="1"/>
</dbReference>
<comment type="similarity">
    <text evidence="2">Belongs to the class-II aminoacyl-tRNA synthetase family. Type 2 subfamily.</text>
</comment>
<dbReference type="Gene3D" id="3.30.930.10">
    <property type="entry name" value="Bira Bifunctional Protein, Domain 2"/>
    <property type="match status" value="1"/>
</dbReference>
<dbReference type="Gramene" id="KQJ86708">
    <property type="protein sequence ID" value="KQJ86708"/>
    <property type="gene ID" value="BRADI_4g07267v3"/>
</dbReference>